<reference evidence="1 2" key="1">
    <citation type="journal article" date="2019" name="Sci. Rep.">
        <title>Orb-weaving spider Araneus ventricosus genome elucidates the spidroin gene catalogue.</title>
        <authorList>
            <person name="Kono N."/>
            <person name="Nakamura H."/>
            <person name="Ohtoshi R."/>
            <person name="Moran D.A.P."/>
            <person name="Shinohara A."/>
            <person name="Yoshida Y."/>
            <person name="Fujiwara M."/>
            <person name="Mori M."/>
            <person name="Tomita M."/>
            <person name="Arakawa K."/>
        </authorList>
    </citation>
    <scope>NUCLEOTIDE SEQUENCE [LARGE SCALE GENOMIC DNA]</scope>
</reference>
<dbReference type="Proteomes" id="UP000499080">
    <property type="component" value="Unassembled WGS sequence"/>
</dbReference>
<accession>A0A4Y2K563</accession>
<name>A0A4Y2K563_ARAVE</name>
<keyword evidence="2" id="KW-1185">Reference proteome</keyword>
<sequence>NQFIAQYLSSNLLIETLSNVLIRESTPPIGTNIIQRRY</sequence>
<proteinExistence type="predicted"/>
<organism evidence="1 2">
    <name type="scientific">Araneus ventricosus</name>
    <name type="common">Orbweaver spider</name>
    <name type="synonym">Epeira ventricosa</name>
    <dbReference type="NCBI Taxonomy" id="182803"/>
    <lineage>
        <taxon>Eukaryota</taxon>
        <taxon>Metazoa</taxon>
        <taxon>Ecdysozoa</taxon>
        <taxon>Arthropoda</taxon>
        <taxon>Chelicerata</taxon>
        <taxon>Arachnida</taxon>
        <taxon>Araneae</taxon>
        <taxon>Araneomorphae</taxon>
        <taxon>Entelegynae</taxon>
        <taxon>Araneoidea</taxon>
        <taxon>Araneidae</taxon>
        <taxon>Araneus</taxon>
    </lineage>
</organism>
<protein>
    <submittedName>
        <fullName evidence="1">Uncharacterized protein</fullName>
    </submittedName>
</protein>
<gene>
    <name evidence="1" type="ORF">AVEN_121569_1</name>
</gene>
<evidence type="ECO:0000313" key="2">
    <source>
        <dbReference type="Proteomes" id="UP000499080"/>
    </source>
</evidence>
<dbReference type="AlphaFoldDB" id="A0A4Y2K563"/>
<comment type="caution">
    <text evidence="1">The sequence shown here is derived from an EMBL/GenBank/DDBJ whole genome shotgun (WGS) entry which is preliminary data.</text>
</comment>
<dbReference type="EMBL" id="BGPR01113238">
    <property type="protein sequence ID" value="GBM97471.1"/>
    <property type="molecule type" value="Genomic_DNA"/>
</dbReference>
<feature type="non-terminal residue" evidence="1">
    <location>
        <position position="1"/>
    </location>
</feature>
<evidence type="ECO:0000313" key="1">
    <source>
        <dbReference type="EMBL" id="GBM97471.1"/>
    </source>
</evidence>